<proteinExistence type="predicted"/>
<organism evidence="2 3">
    <name type="scientific">Intestinibacter bartlettii CAG:1329</name>
    <dbReference type="NCBI Taxonomy" id="1263063"/>
    <lineage>
        <taxon>Bacteria</taxon>
        <taxon>Bacillati</taxon>
        <taxon>Bacillota</taxon>
        <taxon>Clostridia</taxon>
        <taxon>Peptostreptococcales</taxon>
        <taxon>Peptostreptococcaceae</taxon>
        <taxon>Intestinibacter</taxon>
    </lineage>
</organism>
<accession>R5X267</accession>
<dbReference type="EMBL" id="CBBD010000025">
    <property type="protein sequence ID" value="CDA09823.1"/>
    <property type="molecule type" value="Genomic_DNA"/>
</dbReference>
<gene>
    <name evidence="2" type="ORF">BN488_00876</name>
</gene>
<keyword evidence="1" id="KW-0472">Membrane</keyword>
<feature type="transmembrane region" description="Helical" evidence="1">
    <location>
        <begin position="39"/>
        <end position="61"/>
    </location>
</feature>
<dbReference type="AlphaFoldDB" id="R5X267"/>
<dbReference type="Proteomes" id="UP000017980">
    <property type="component" value="Unassembled WGS sequence"/>
</dbReference>
<evidence type="ECO:0000313" key="2">
    <source>
        <dbReference type="EMBL" id="CDA09823.1"/>
    </source>
</evidence>
<feature type="transmembrane region" description="Helical" evidence="1">
    <location>
        <begin position="12"/>
        <end position="33"/>
    </location>
</feature>
<reference evidence="2" key="1">
    <citation type="submission" date="2012-11" db="EMBL/GenBank/DDBJ databases">
        <title>Dependencies among metagenomic species, viruses, plasmids and units of genetic variation.</title>
        <authorList>
            <person name="Nielsen H.B."/>
            <person name="Almeida M."/>
            <person name="Juncker A.S."/>
            <person name="Rasmussen S."/>
            <person name="Li J."/>
            <person name="Sunagawa S."/>
            <person name="Plichta D."/>
            <person name="Gautier L."/>
            <person name="Le Chatelier E."/>
            <person name="Peletier E."/>
            <person name="Bonde I."/>
            <person name="Nielsen T."/>
            <person name="Manichanh C."/>
            <person name="Arumugam M."/>
            <person name="Batto J."/>
            <person name="Santos M.B.Q.D."/>
            <person name="Blom N."/>
            <person name="Borruel N."/>
            <person name="Burgdorf K.S."/>
            <person name="Boumezbeur F."/>
            <person name="Casellas F."/>
            <person name="Dore J."/>
            <person name="Guarner F."/>
            <person name="Hansen T."/>
            <person name="Hildebrand F."/>
            <person name="Kaas R.S."/>
            <person name="Kennedy S."/>
            <person name="Kristiansen K."/>
            <person name="Kultima J.R."/>
            <person name="Leonard P."/>
            <person name="Levenez F."/>
            <person name="Lund O."/>
            <person name="Moumen B."/>
            <person name="Le Paslier D."/>
            <person name="Pons N."/>
            <person name="Pedersen O."/>
            <person name="Prifti E."/>
            <person name="Qin J."/>
            <person name="Raes J."/>
            <person name="Tap J."/>
            <person name="Tims S."/>
            <person name="Ussery D.W."/>
            <person name="Yamada T."/>
            <person name="MetaHit consortium"/>
            <person name="Renault P."/>
            <person name="Sicheritz-Ponten T."/>
            <person name="Bork P."/>
            <person name="Wang J."/>
            <person name="Brunak S."/>
            <person name="Ehrlich S.D."/>
        </authorList>
    </citation>
    <scope>NUCLEOTIDE SEQUENCE [LARGE SCALE GENOMIC DNA]</scope>
</reference>
<dbReference type="RefSeq" id="WP_022071236.1">
    <property type="nucleotide sequence ID" value="NZ_HF999321.1"/>
</dbReference>
<comment type="caution">
    <text evidence="2">The sequence shown here is derived from an EMBL/GenBank/DDBJ whole genome shotgun (WGS) entry which is preliminary data.</text>
</comment>
<evidence type="ECO:0000256" key="1">
    <source>
        <dbReference type="SAM" id="Phobius"/>
    </source>
</evidence>
<keyword evidence="1" id="KW-0812">Transmembrane</keyword>
<sequence>MKNKSRIIEKLNNVKSPLIALVFLLIISILCSPMDHNSIIYFIVNSKVIILLILCWLAYTILHTNGNEVIKSLFNPCSPIITLIVGWILTLLATSVGDNKDVHWFVKMLLDNKEILIIILGCWLILAIMYTTNEQKIYSKENDIKLLNKTIKEKESQLNQSSGIILNK</sequence>
<protein>
    <submittedName>
        <fullName evidence="2">Uncharacterized protein</fullName>
    </submittedName>
</protein>
<evidence type="ECO:0000313" key="3">
    <source>
        <dbReference type="Proteomes" id="UP000017980"/>
    </source>
</evidence>
<name>R5X267_9FIRM</name>
<feature type="transmembrane region" description="Helical" evidence="1">
    <location>
        <begin position="73"/>
        <end position="95"/>
    </location>
</feature>
<feature type="transmembrane region" description="Helical" evidence="1">
    <location>
        <begin position="115"/>
        <end position="132"/>
    </location>
</feature>
<keyword evidence="1" id="KW-1133">Transmembrane helix</keyword>